<dbReference type="SUPFAM" id="SSF51735">
    <property type="entry name" value="NAD(P)-binding Rossmann-fold domains"/>
    <property type="match status" value="1"/>
</dbReference>
<evidence type="ECO:0000259" key="2">
    <source>
        <dbReference type="Pfam" id="PF12697"/>
    </source>
</evidence>
<dbReference type="Proteomes" id="UP000316208">
    <property type="component" value="Unassembled WGS sequence"/>
</dbReference>
<dbReference type="RefSeq" id="WP_142543672.1">
    <property type="nucleotide sequence ID" value="NZ_SADY01000002.1"/>
</dbReference>
<dbReference type="PRINTS" id="PR00111">
    <property type="entry name" value="ABHYDROLASE"/>
</dbReference>
<dbReference type="EMBL" id="SADY01000002">
    <property type="protein sequence ID" value="TQR45913.1"/>
    <property type="molecule type" value="Genomic_DNA"/>
</dbReference>
<comment type="caution">
    <text evidence="3">The sequence shown here is derived from an EMBL/GenBank/DDBJ whole genome shotgun (WGS) entry which is preliminary data.</text>
</comment>
<dbReference type="Gene3D" id="3.40.50.720">
    <property type="entry name" value="NAD(P)-binding Rossmann-like Domain"/>
    <property type="match status" value="1"/>
</dbReference>
<feature type="domain" description="Thioester reductase (TE)" evidence="1">
    <location>
        <begin position="10"/>
        <end position="243"/>
    </location>
</feature>
<dbReference type="GO" id="GO:0016787">
    <property type="term" value="F:hydrolase activity"/>
    <property type="evidence" value="ECO:0007669"/>
    <property type="project" value="UniProtKB-KW"/>
</dbReference>
<gene>
    <name evidence="3" type="ORF">C7Y44_09400</name>
</gene>
<dbReference type="Pfam" id="PF12697">
    <property type="entry name" value="Abhydrolase_6"/>
    <property type="match status" value="1"/>
</dbReference>
<feature type="domain" description="AB hydrolase-1" evidence="2">
    <location>
        <begin position="405"/>
        <end position="640"/>
    </location>
</feature>
<dbReference type="InterPro" id="IPR013120">
    <property type="entry name" value="FAR_NAD-bd"/>
</dbReference>
<dbReference type="SUPFAM" id="SSF53474">
    <property type="entry name" value="alpha/beta-Hydrolases"/>
    <property type="match status" value="1"/>
</dbReference>
<keyword evidence="4" id="KW-1185">Reference proteome</keyword>
<dbReference type="InterPro" id="IPR000073">
    <property type="entry name" value="AB_hydrolase_1"/>
</dbReference>
<evidence type="ECO:0000313" key="3">
    <source>
        <dbReference type="EMBL" id="TQR45913.1"/>
    </source>
</evidence>
<dbReference type="InterPro" id="IPR029058">
    <property type="entry name" value="AB_hydrolase_fold"/>
</dbReference>
<dbReference type="InterPro" id="IPR051783">
    <property type="entry name" value="NAD(P)-dependent_oxidoreduct"/>
</dbReference>
<organism evidence="3 4">
    <name type="scientific">Paenibacillus popilliae</name>
    <name type="common">Bacillus popilliae</name>
    <dbReference type="NCBI Taxonomy" id="78057"/>
    <lineage>
        <taxon>Bacteria</taxon>
        <taxon>Bacillati</taxon>
        <taxon>Bacillota</taxon>
        <taxon>Bacilli</taxon>
        <taxon>Bacillales</taxon>
        <taxon>Paenibacillaceae</taxon>
        <taxon>Paenibacillus</taxon>
    </lineage>
</organism>
<protein>
    <submittedName>
        <fullName evidence="3">Alpha/beta fold hydrolase</fullName>
    </submittedName>
</protein>
<dbReference type="PANTHER" id="PTHR48079:SF6">
    <property type="entry name" value="NAD(P)-BINDING DOMAIN-CONTAINING PROTEIN-RELATED"/>
    <property type="match status" value="1"/>
</dbReference>
<reference evidence="3 4" key="1">
    <citation type="submission" date="2018-03" db="EMBL/GenBank/DDBJ databases">
        <title>Aerobic endospore-forming bacteria genome sequencing and assembly.</title>
        <authorList>
            <person name="Cavalcante D.A."/>
            <person name="Driks A."/>
            <person name="Putonti C."/>
            <person name="De-Souza M.T."/>
        </authorList>
    </citation>
    <scope>NUCLEOTIDE SEQUENCE [LARGE SCALE GENOMIC DNA]</scope>
    <source>
        <strain evidence="3 4">SDF0028</strain>
    </source>
</reference>
<dbReference type="Pfam" id="PF07993">
    <property type="entry name" value="NAD_binding_4"/>
    <property type="match status" value="1"/>
</dbReference>
<proteinExistence type="predicted"/>
<dbReference type="PANTHER" id="PTHR48079">
    <property type="entry name" value="PROTEIN YEEZ"/>
    <property type="match status" value="1"/>
</dbReference>
<evidence type="ECO:0000259" key="1">
    <source>
        <dbReference type="Pfam" id="PF07993"/>
    </source>
</evidence>
<dbReference type="Gene3D" id="3.40.50.1820">
    <property type="entry name" value="alpha/beta hydrolase"/>
    <property type="match status" value="1"/>
</dbReference>
<accession>A0ABY3AU65</accession>
<sequence>MMNNKNTILITGATGFIGREVMRQLKDGDDRLLLLVRSAARAEKLFQQYSESVRSRIMFIEGDLEQECLGLKKEDWQLARQSDVLIHAGGAMQITQSSSTAERTFLHGAQAISRLAEEIHGSKGLRRFIHVVGYMSPFQQDTNVSGLSIDDVSRFVPPDAVPYERMKFTADLWIRQEAARVGYSLSVVNPSTVIGARPTGSTPQLDGLGILVKAVRSRLLPVVPGGKHYWLPLVTNDEVAETIVLLARDQANSTRQSATYNLVGDKAEQPNMKELLREIARQLHVGAPVVSMPIRLLSAIMRYGGEKLTGIPSQSLAFVTDRSFNNDSAKQLLRQSSMRQSSMRQSSMRLGSNRTPLDCRDILPFAIADMDYRLTFPEDKGERSFARGRFGSMAAWIREGCGVPIVLLHGWLSQADDLLPLAAELYQRTGRPLIVPDLPGFGRSPSIGGADRNLAAGIVDSVAAAIQLQEPVTLIGHSYGAWVANECAIRLHGSVEELIMLQPVLQRPRGAVRAFISRGRTLAAFMLKHMPVSLMNKAMLREGVFEHASSIPYGYVSRMKAGFRSPRIANANASIMQAIYHQLPKTMTSPKEVKLASSLVGIVWGEKERLHQLPALLEGDERLVRLPYGHHFPLSHSEAAASTIAAVLGEETTTEQNI</sequence>
<keyword evidence="3" id="KW-0378">Hydrolase</keyword>
<evidence type="ECO:0000313" key="4">
    <source>
        <dbReference type="Proteomes" id="UP000316208"/>
    </source>
</evidence>
<dbReference type="InterPro" id="IPR036291">
    <property type="entry name" value="NAD(P)-bd_dom_sf"/>
</dbReference>
<name>A0ABY3AU65_PAEPP</name>